<reference evidence="5 6" key="1">
    <citation type="submission" date="2020-10" db="EMBL/GenBank/DDBJ databases">
        <title>Connecting structure to function with the recovery of over 1000 high-quality activated sludge metagenome-assembled genomes encoding full-length rRNA genes using long-read sequencing.</title>
        <authorList>
            <person name="Singleton C.M."/>
            <person name="Petriglieri F."/>
            <person name="Kristensen J.M."/>
            <person name="Kirkegaard R.H."/>
            <person name="Michaelsen T.Y."/>
            <person name="Andersen M.H."/>
            <person name="Karst S.M."/>
            <person name="Dueholm M.S."/>
            <person name="Nielsen P.H."/>
            <person name="Albertsen M."/>
        </authorList>
    </citation>
    <scope>NUCLEOTIDE SEQUENCE [LARGE SCALE GENOMIC DNA]</scope>
    <source>
        <strain evidence="2">AalE_18-Q3-R2-46_BAT3C.188</strain>
        <strain evidence="3">Ega_18-Q3-R5-49_MAXAC.001</strain>
        <strain evidence="4">Ribe_18-Q3-R11-54_MAXAC.001</strain>
    </source>
</reference>
<dbReference type="Proteomes" id="UP000718281">
    <property type="component" value="Unassembled WGS sequence"/>
</dbReference>
<evidence type="ECO:0000313" key="6">
    <source>
        <dbReference type="Proteomes" id="UP000726105"/>
    </source>
</evidence>
<comment type="caution">
    <text evidence="3">The sequence shown here is derived from an EMBL/GenBank/DDBJ whole genome shotgun (WGS) entry which is preliminary data.</text>
</comment>
<protein>
    <submittedName>
        <fullName evidence="3">Uncharacterized protein</fullName>
    </submittedName>
</protein>
<feature type="transmembrane region" description="Helical" evidence="1">
    <location>
        <begin position="12"/>
        <end position="36"/>
    </location>
</feature>
<dbReference type="Proteomes" id="UP000726105">
    <property type="component" value="Unassembled WGS sequence"/>
</dbReference>
<accession>A0A935IH51</accession>
<keyword evidence="1" id="KW-1133">Transmembrane helix</keyword>
<organism evidence="3 6">
    <name type="scientific">Candidatus Phosphoribacter hodrii</name>
    <dbReference type="NCBI Taxonomy" id="2953743"/>
    <lineage>
        <taxon>Bacteria</taxon>
        <taxon>Bacillati</taxon>
        <taxon>Actinomycetota</taxon>
        <taxon>Actinomycetes</taxon>
        <taxon>Micrococcales</taxon>
        <taxon>Dermatophilaceae</taxon>
        <taxon>Candidatus Phosphoribacter</taxon>
    </lineage>
</organism>
<feature type="transmembrane region" description="Helical" evidence="1">
    <location>
        <begin position="56"/>
        <end position="78"/>
    </location>
</feature>
<dbReference type="EMBL" id="JADIXZ010000004">
    <property type="protein sequence ID" value="MBK6301253.1"/>
    <property type="molecule type" value="Genomic_DNA"/>
</dbReference>
<sequence length="96" mass="9847">MNNLIIAMDGAWKVLVAGLLLGAGIPTLFALAVNGLATAEGGEAAAGAAPRPVGKLVALVFFIIILTLVVYGLAWLIFTSLGFKVGFNGPFPTFSK</sequence>
<dbReference type="EMBL" id="JADJIB010000001">
    <property type="protein sequence ID" value="MBK7271980.1"/>
    <property type="molecule type" value="Genomic_DNA"/>
</dbReference>
<evidence type="ECO:0000313" key="2">
    <source>
        <dbReference type="EMBL" id="MBK6301253.1"/>
    </source>
</evidence>
<keyword evidence="1" id="KW-0472">Membrane</keyword>
<keyword evidence="1" id="KW-0812">Transmembrane</keyword>
<evidence type="ECO:0000313" key="5">
    <source>
        <dbReference type="Proteomes" id="UP000718281"/>
    </source>
</evidence>
<dbReference type="AlphaFoldDB" id="A0A935IH51"/>
<evidence type="ECO:0000256" key="1">
    <source>
        <dbReference type="SAM" id="Phobius"/>
    </source>
</evidence>
<dbReference type="Proteomes" id="UP000886632">
    <property type="component" value="Unassembled WGS sequence"/>
</dbReference>
<gene>
    <name evidence="2" type="ORF">IPF40_09445</name>
    <name evidence="3" type="ORF">IPI13_02015</name>
    <name evidence="4" type="ORF">IPP00_03400</name>
</gene>
<evidence type="ECO:0000313" key="3">
    <source>
        <dbReference type="EMBL" id="MBK7271980.1"/>
    </source>
</evidence>
<proteinExistence type="predicted"/>
<dbReference type="EMBL" id="JADKGK010000008">
    <property type="protein sequence ID" value="MBL0003060.1"/>
    <property type="molecule type" value="Genomic_DNA"/>
</dbReference>
<name>A0A935IH51_9MICO</name>
<evidence type="ECO:0000313" key="4">
    <source>
        <dbReference type="EMBL" id="MBL0003060.1"/>
    </source>
</evidence>